<dbReference type="NCBIfam" id="TIGR01451">
    <property type="entry name" value="B_ant_repeat"/>
    <property type="match status" value="4"/>
</dbReference>
<feature type="domain" description="DUF11" evidence="3">
    <location>
        <begin position="1140"/>
        <end position="1228"/>
    </location>
</feature>
<feature type="domain" description="DUF11" evidence="3">
    <location>
        <begin position="848"/>
        <end position="959"/>
    </location>
</feature>
<evidence type="ECO:0000313" key="5">
    <source>
        <dbReference type="Proteomes" id="UP000220922"/>
    </source>
</evidence>
<dbReference type="Gene3D" id="2.60.40.10">
    <property type="entry name" value="Immunoglobulins"/>
    <property type="match status" value="3"/>
</dbReference>
<keyword evidence="5" id="KW-1185">Reference proteome</keyword>
<dbReference type="PANTHER" id="PTHR34819">
    <property type="entry name" value="LARGE CYSTEINE-RICH PERIPLASMIC PROTEIN OMCB"/>
    <property type="match status" value="1"/>
</dbReference>
<gene>
    <name evidence="4" type="ORF">A9Q02_06520</name>
</gene>
<comment type="caution">
    <text evidence="4">The sequence shown here is derived from an EMBL/GenBank/DDBJ whole genome shotgun (WGS) entry which is preliminary data.</text>
</comment>
<feature type="compositionally biased region" description="Polar residues" evidence="1">
    <location>
        <begin position="815"/>
        <end position="828"/>
    </location>
</feature>
<proteinExistence type="predicted"/>
<evidence type="ECO:0000313" key="4">
    <source>
        <dbReference type="EMBL" id="PDV96605.1"/>
    </source>
</evidence>
<organism evidence="4 5">
    <name type="scientific">Candidatus Chloroploca asiatica</name>
    <dbReference type="NCBI Taxonomy" id="1506545"/>
    <lineage>
        <taxon>Bacteria</taxon>
        <taxon>Bacillati</taxon>
        <taxon>Chloroflexota</taxon>
        <taxon>Chloroflexia</taxon>
        <taxon>Chloroflexales</taxon>
        <taxon>Chloroflexineae</taxon>
        <taxon>Oscillochloridaceae</taxon>
        <taxon>Candidatus Chloroploca</taxon>
    </lineage>
</organism>
<feature type="signal peptide" evidence="2">
    <location>
        <begin position="1"/>
        <end position="26"/>
    </location>
</feature>
<dbReference type="Proteomes" id="UP000220922">
    <property type="component" value="Unassembled WGS sequence"/>
</dbReference>
<feature type="domain" description="DUF11" evidence="3">
    <location>
        <begin position="719"/>
        <end position="826"/>
    </location>
</feature>
<feature type="region of interest" description="Disordered" evidence="1">
    <location>
        <begin position="815"/>
        <end position="841"/>
    </location>
</feature>
<feature type="compositionally biased region" description="Polar residues" evidence="1">
    <location>
        <begin position="1072"/>
        <end position="1085"/>
    </location>
</feature>
<dbReference type="InterPro" id="IPR051172">
    <property type="entry name" value="Chlamydia_OmcB"/>
</dbReference>
<evidence type="ECO:0000256" key="2">
    <source>
        <dbReference type="SAM" id="SignalP"/>
    </source>
</evidence>
<dbReference type="Pfam" id="PF01345">
    <property type="entry name" value="DUF11"/>
    <property type="match status" value="5"/>
</dbReference>
<name>A0A2H3KFW6_9CHLR</name>
<dbReference type="Gene3D" id="2.60.40.1170">
    <property type="entry name" value="Mu homology domain, subdomain B"/>
    <property type="match status" value="2"/>
</dbReference>
<dbReference type="InterPro" id="IPR047589">
    <property type="entry name" value="DUF11_rpt"/>
</dbReference>
<keyword evidence="2" id="KW-0732">Signal</keyword>
<feature type="domain" description="DUF11" evidence="3">
    <location>
        <begin position="587"/>
        <end position="709"/>
    </location>
</feature>
<protein>
    <recommendedName>
        <fullName evidence="3">DUF11 domain-containing protein</fullName>
    </recommendedName>
</protein>
<dbReference type="Gene3D" id="2.60.40.3080">
    <property type="match status" value="1"/>
</dbReference>
<feature type="region of interest" description="Disordered" evidence="1">
    <location>
        <begin position="938"/>
        <end position="969"/>
    </location>
</feature>
<feature type="chain" id="PRO_5013837052" description="DUF11 domain-containing protein" evidence="2">
    <location>
        <begin position="27"/>
        <end position="1362"/>
    </location>
</feature>
<accession>A0A2H3KFW6</accession>
<reference evidence="4 5" key="1">
    <citation type="submission" date="2016-05" db="EMBL/GenBank/DDBJ databases">
        <authorList>
            <person name="Lavstsen T."/>
            <person name="Jespersen J.S."/>
        </authorList>
    </citation>
    <scope>NUCLEOTIDE SEQUENCE [LARGE SCALE GENOMIC DNA]</scope>
    <source>
        <strain evidence="4 5">B7-9</strain>
    </source>
</reference>
<feature type="region of interest" description="Disordered" evidence="1">
    <location>
        <begin position="1072"/>
        <end position="1096"/>
    </location>
</feature>
<evidence type="ECO:0000256" key="1">
    <source>
        <dbReference type="SAM" id="MobiDB-lite"/>
    </source>
</evidence>
<sequence length="1362" mass="145161">MWLFFILTTSLVFITASLGRTSVASARDTTDPSGSSVQVPASQPITPALNLEGYRPYLEWHNTALTAGIPRQTTVKAFVRAGEQIFIGSSVMNRLSGDVVIRAPDGTTPATCSDRADTNEFYGRIVDRAQESVGPLPAVGGFQPCIITPAETNAAGEGIWEFDFISPNPDFNIDNNPTPRLVTDEWAGSDLANHWIASWHVSVRDGTNATLQRTGRIFANYLALNMGGNASLFGAPDDLGLYQQFYILTVDGQGYRVNLNGIDPFGFIFFANAKGIVDAQGQSIYRSIQLVADNLVQSMPPGYSFHKPEDPDDLAQRNVTHKIFFDLTGPDPSMPATAQTPNGETWLLRGSQDLAPLPRNLTFVGEEGTPGQAGTNPLTGTFSFDAPADVTYEIVIDTNRNGIFTDPEDRILSGVTTAPRTSVPWDGRDQLGQRVAAGTVPVRAQVRLLGGEIHFPFIDAESNPNGMIIERVRPTFQTGDPDPFTIYYNDAYNYTGTGDYDFSPCALDDTPAPPASSGISDPTCYGRSLSPLRNGLIGVSSENGAHAWDSSAEPQFGFGDRRVIDTWTFFPSAFVELDGGVLLAEADLSIEKSHTPAVLYSGGPITYTVTVRNPGPSPSLGAPVRDEVPPEITNVTWTCALIAGTGACGQASGSGNVLSTTVDLQPNSAISFTIRGTIDPAFTGTLTNTAIITRTADTTDPNLLNNRATDVIQVNAPADLSLNKVVNNTRPNVGEVITYTITLTNAGPSNATGVTVSEPLTTELTFVSATTSVGTYDPATGIWTVGSIAANTTETLTIAARINAYSPTITNIAQVQTSDQPDPNSTPGNDDPNEDDQSSQVVRPPVADLELAKTVSAPRVNVGDSATFTITLFNRGPDPATGVTVREELPAGLEFVSAFASRGSYSNATSIWTVGNLAVNETVTLALDVIVRATGTQTNTAEVDTSDQHDPDSTPGNNIPTEDDQDSATITGDEADLSLNKVVNNTRPNVGEVITYTITLTNAGPSNATGVTVSEPLTTELTFVSATTSVGTYDPATGIWTVGSIAANTTETLTIAARINAYSPTITNIAQVQTSDQPDPNSTPGNDDPNEDDQSSQVVRPLVIDLELAHSVAILNGEERTARLVIDLLNREQCNAEPCTTATQVQVQHRIPQDLLRYVTYSTGQGTYSYEPTTGIGTWDVGTLPAGGAVQIFVDVEITAGDAEEIVSVAEVWRAIEFDIDSTPANNILAEDDQEEVRFSFLTPITLKSFTAARTSAGVAIAWETGMELDTRGFNLWRSSDGTRAGAVLITPQMIASRGSSTGGAAYQFVDTTATTDNAYAYWLVEIANNGLTSEYGPVRVARDPSNLTREHSVFLPLIVRR</sequence>
<feature type="domain" description="DUF11" evidence="3">
    <location>
        <begin position="976"/>
        <end position="1083"/>
    </location>
</feature>
<dbReference type="PANTHER" id="PTHR34819:SF3">
    <property type="entry name" value="CELL SURFACE PROTEIN"/>
    <property type="match status" value="1"/>
</dbReference>
<dbReference type="InterPro" id="IPR013783">
    <property type="entry name" value="Ig-like_fold"/>
</dbReference>
<evidence type="ECO:0000259" key="3">
    <source>
        <dbReference type="Pfam" id="PF01345"/>
    </source>
</evidence>
<dbReference type="EMBL" id="LYXE01000188">
    <property type="protein sequence ID" value="PDV96605.1"/>
    <property type="molecule type" value="Genomic_DNA"/>
</dbReference>
<dbReference type="InterPro" id="IPR001434">
    <property type="entry name" value="OmcB-like_DUF11"/>
</dbReference>